<evidence type="ECO:0000313" key="5">
    <source>
        <dbReference type="Proteomes" id="UP000467305"/>
    </source>
</evidence>
<sequence>MYIKNSPLIATYCKWYILLFLSTLLISCHQSKDTPLIKDGIIDLSHWNINQNTSFRIQGKGLFYWKQFPLKDNDNFSLKYLTKADTIDWPPVLWTSLGYESKGYGTYRIFIKNNNSKKKLVLNVPRVLGGVEVWINGKKIKSHGKISKNPENEELDGRPLRIKLPREEKLDLMFLISDNKHRLGGGLPMLNTIQEEDFFEKNNKSDFLIEGIITFLILVFGVYQVINYLSFPQYKFFLFFGLFCLFGASRQLFIGEAIIYNFIPNISFSIVQKMRYIGYYGGLAAIFLYQVSLFPGYIHKKIIQSCFAIAILGVVYVILVPVFYTTLSAPFYQVFGLIIILIGTYQMACAIKDKKPFAIEIGISLFIMCLLLANDLLNAMMLIQTKFLITYSFLAFVFFQVIINKKIQKKRELDLINLSNSVEELSVKIDKKQEEISELKSESYKQIKSKEILVENLKKLASKDESISIQNIIIDIKSELLENAQLVKIKSELEVINDNFFERLNDKHPSLTKTDLEICSMIRMGLKRKEIASIRNTSLEAVKSSRFRLKKKLNLSKEEDLDFYIKSL</sequence>
<evidence type="ECO:0000313" key="4">
    <source>
        <dbReference type="EMBL" id="KAB1159445.1"/>
    </source>
</evidence>
<evidence type="ECO:0000259" key="3">
    <source>
        <dbReference type="SMART" id="SM00421"/>
    </source>
</evidence>
<dbReference type="AlphaFoldDB" id="A0A7J5APB6"/>
<comment type="caution">
    <text evidence="4">The sequence shown here is derived from an EMBL/GenBank/DDBJ whole genome shotgun (WGS) entry which is preliminary data.</text>
</comment>
<dbReference type="InterPro" id="IPR008979">
    <property type="entry name" value="Galactose-bd-like_sf"/>
</dbReference>
<keyword evidence="2" id="KW-1133">Transmembrane helix</keyword>
<dbReference type="InterPro" id="IPR036388">
    <property type="entry name" value="WH-like_DNA-bd_sf"/>
</dbReference>
<dbReference type="SUPFAM" id="SSF49785">
    <property type="entry name" value="Galactose-binding domain-like"/>
    <property type="match status" value="1"/>
</dbReference>
<dbReference type="SMART" id="SM00421">
    <property type="entry name" value="HTH_LUXR"/>
    <property type="match status" value="1"/>
</dbReference>
<feature type="transmembrane region" description="Helical" evidence="2">
    <location>
        <begin position="383"/>
        <end position="403"/>
    </location>
</feature>
<evidence type="ECO:0000256" key="1">
    <source>
        <dbReference type="SAM" id="Coils"/>
    </source>
</evidence>
<dbReference type="GO" id="GO:0006355">
    <property type="term" value="P:regulation of DNA-templated transcription"/>
    <property type="evidence" value="ECO:0007669"/>
    <property type="project" value="InterPro"/>
</dbReference>
<accession>A0A7J5APB6</accession>
<dbReference type="OrthoDB" id="1393953at2"/>
<feature type="transmembrane region" description="Helical" evidence="2">
    <location>
        <begin position="279"/>
        <end position="298"/>
    </location>
</feature>
<dbReference type="PROSITE" id="PS51257">
    <property type="entry name" value="PROKAR_LIPOPROTEIN"/>
    <property type="match status" value="1"/>
</dbReference>
<feature type="transmembrane region" description="Helical" evidence="2">
    <location>
        <begin position="305"/>
        <end position="324"/>
    </location>
</feature>
<name>A0A7J5APB6_9FLAO</name>
<dbReference type="EMBL" id="WAAU01000008">
    <property type="protein sequence ID" value="KAB1159445.1"/>
    <property type="molecule type" value="Genomic_DNA"/>
</dbReference>
<proteinExistence type="predicted"/>
<dbReference type="RefSeq" id="WP_150898664.1">
    <property type="nucleotide sequence ID" value="NZ_WAAU01000008.1"/>
</dbReference>
<feature type="transmembrane region" description="Helical" evidence="2">
    <location>
        <begin position="236"/>
        <end position="259"/>
    </location>
</feature>
<dbReference type="Gene3D" id="1.10.10.10">
    <property type="entry name" value="Winged helix-like DNA-binding domain superfamily/Winged helix DNA-binding domain"/>
    <property type="match status" value="1"/>
</dbReference>
<reference evidence="4 5" key="1">
    <citation type="submission" date="2019-09" db="EMBL/GenBank/DDBJ databases">
        <authorList>
            <person name="Cao W.R."/>
        </authorList>
    </citation>
    <scope>NUCLEOTIDE SEQUENCE [LARGE SCALE GENOMIC DNA]</scope>
    <source>
        <strain evidence="5">a4</strain>
    </source>
</reference>
<keyword evidence="1" id="KW-0175">Coiled coil</keyword>
<organism evidence="4 5">
    <name type="scientific">Tenacibaculum aiptasiae</name>
    <dbReference type="NCBI Taxonomy" id="426481"/>
    <lineage>
        <taxon>Bacteria</taxon>
        <taxon>Pseudomonadati</taxon>
        <taxon>Bacteroidota</taxon>
        <taxon>Flavobacteriia</taxon>
        <taxon>Flavobacteriales</taxon>
        <taxon>Flavobacteriaceae</taxon>
        <taxon>Tenacibaculum</taxon>
    </lineage>
</organism>
<feature type="domain" description="HTH luxR-type" evidence="3">
    <location>
        <begin position="508"/>
        <end position="565"/>
    </location>
</feature>
<feature type="transmembrane region" description="Helical" evidence="2">
    <location>
        <begin position="207"/>
        <end position="229"/>
    </location>
</feature>
<feature type="coiled-coil region" evidence="1">
    <location>
        <begin position="415"/>
        <end position="442"/>
    </location>
</feature>
<dbReference type="GO" id="GO:0003677">
    <property type="term" value="F:DNA binding"/>
    <property type="evidence" value="ECO:0007669"/>
    <property type="project" value="InterPro"/>
</dbReference>
<keyword evidence="2" id="KW-0812">Transmembrane</keyword>
<dbReference type="InterPro" id="IPR000792">
    <property type="entry name" value="Tscrpt_reg_LuxR_C"/>
</dbReference>
<feature type="transmembrane region" description="Helical" evidence="2">
    <location>
        <begin position="357"/>
        <end position="377"/>
    </location>
</feature>
<evidence type="ECO:0000256" key="2">
    <source>
        <dbReference type="SAM" id="Phobius"/>
    </source>
</evidence>
<keyword evidence="2" id="KW-0472">Membrane</keyword>
<dbReference type="Proteomes" id="UP000467305">
    <property type="component" value="Unassembled WGS sequence"/>
</dbReference>
<feature type="transmembrane region" description="Helical" evidence="2">
    <location>
        <begin position="330"/>
        <end position="350"/>
    </location>
</feature>
<dbReference type="InterPro" id="IPR011623">
    <property type="entry name" value="7TMR_DISM_rcpt_extracell_dom1"/>
</dbReference>
<gene>
    <name evidence="4" type="ORF">F7018_03800</name>
</gene>
<dbReference type="Pfam" id="PF07695">
    <property type="entry name" value="7TMR-DISM_7TM"/>
    <property type="match status" value="1"/>
</dbReference>
<keyword evidence="5" id="KW-1185">Reference proteome</keyword>
<protein>
    <recommendedName>
        <fullName evidence="3">HTH luxR-type domain-containing protein</fullName>
    </recommendedName>
</protein>
<dbReference type="SUPFAM" id="SSF46894">
    <property type="entry name" value="C-terminal effector domain of the bipartite response regulators"/>
    <property type="match status" value="1"/>
</dbReference>
<dbReference type="InterPro" id="IPR016032">
    <property type="entry name" value="Sig_transdc_resp-reg_C-effctor"/>
</dbReference>